<reference evidence="1" key="2">
    <citation type="journal article" date="2020" name="Nat. Commun.">
        <title>Large-scale genome sequencing of mycorrhizal fungi provides insights into the early evolution of symbiotic traits.</title>
        <authorList>
            <person name="Miyauchi S."/>
            <person name="Kiss E."/>
            <person name="Kuo A."/>
            <person name="Drula E."/>
            <person name="Kohler A."/>
            <person name="Sanchez-Garcia M."/>
            <person name="Morin E."/>
            <person name="Andreopoulos B."/>
            <person name="Barry K.W."/>
            <person name="Bonito G."/>
            <person name="Buee M."/>
            <person name="Carver A."/>
            <person name="Chen C."/>
            <person name="Cichocki N."/>
            <person name="Clum A."/>
            <person name="Culley D."/>
            <person name="Crous P.W."/>
            <person name="Fauchery L."/>
            <person name="Girlanda M."/>
            <person name="Hayes R.D."/>
            <person name="Keri Z."/>
            <person name="LaButti K."/>
            <person name="Lipzen A."/>
            <person name="Lombard V."/>
            <person name="Magnuson J."/>
            <person name="Maillard F."/>
            <person name="Murat C."/>
            <person name="Nolan M."/>
            <person name="Ohm R.A."/>
            <person name="Pangilinan J."/>
            <person name="Pereira M.F."/>
            <person name="Perotto S."/>
            <person name="Peter M."/>
            <person name="Pfister S."/>
            <person name="Riley R."/>
            <person name="Sitrit Y."/>
            <person name="Stielow J.B."/>
            <person name="Szollosi G."/>
            <person name="Zifcakova L."/>
            <person name="Stursova M."/>
            <person name="Spatafora J.W."/>
            <person name="Tedersoo L."/>
            <person name="Vaario L.M."/>
            <person name="Yamada A."/>
            <person name="Yan M."/>
            <person name="Wang P."/>
            <person name="Xu J."/>
            <person name="Bruns T."/>
            <person name="Baldrian P."/>
            <person name="Vilgalys R."/>
            <person name="Dunand C."/>
            <person name="Henrissat B."/>
            <person name="Grigoriev I.V."/>
            <person name="Hibbett D."/>
            <person name="Nagy L.G."/>
            <person name="Martin F.M."/>
        </authorList>
    </citation>
    <scope>NUCLEOTIDE SEQUENCE</scope>
    <source>
        <strain evidence="1">P2</strain>
    </source>
</reference>
<dbReference type="EMBL" id="MU118023">
    <property type="protein sequence ID" value="KAF9647916.1"/>
    <property type="molecule type" value="Genomic_DNA"/>
</dbReference>
<gene>
    <name evidence="1" type="ORF">BDM02DRAFT_3097287</name>
</gene>
<comment type="caution">
    <text evidence="1">The sequence shown here is derived from an EMBL/GenBank/DDBJ whole genome shotgun (WGS) entry which is preliminary data.</text>
</comment>
<proteinExistence type="predicted"/>
<organism evidence="1 2">
    <name type="scientific">Thelephora ganbajun</name>
    <name type="common">Ganba fungus</name>
    <dbReference type="NCBI Taxonomy" id="370292"/>
    <lineage>
        <taxon>Eukaryota</taxon>
        <taxon>Fungi</taxon>
        <taxon>Dikarya</taxon>
        <taxon>Basidiomycota</taxon>
        <taxon>Agaricomycotina</taxon>
        <taxon>Agaricomycetes</taxon>
        <taxon>Thelephorales</taxon>
        <taxon>Thelephoraceae</taxon>
        <taxon>Thelephora</taxon>
    </lineage>
</organism>
<protein>
    <submittedName>
        <fullName evidence="1">Uncharacterized protein</fullName>
    </submittedName>
</protein>
<dbReference type="Proteomes" id="UP000886501">
    <property type="component" value="Unassembled WGS sequence"/>
</dbReference>
<sequence>MSRLIIKNLPPYLTPSALRKHFSGQTEKNAASTSSSSKIFTLTDAKIAYKPDGTSRRFGFVGFKTEKEAEEAKRWFDKSFIDSMRISVEVVDVSSLQRPAKRRKLEPDPSPANISGLSPPISRKGKKFEPNGERKPAHTDGDSEEYHKMMQPRAVKGPSWMNEPQLRPAKKVKGAGVKHNQIDVDPTPPQDALSDLEWMRQRMAKSSVGDSGTAAGHLDLPPTNEAGTRQVRPCEAIPFYHLETSSGDPTRDTILRTARLFVRNLAYSCTNEDLTELFKPFGEISQVHIPIDRTTKEPKGVAYVAFASSSSALSAYESLDKKSFQGRLLHILGAVDRKGSIYVEDGEAKTIKGEKDAKRKAGAGKEFNWGMLYMNSDAVASSVADRMRISKSDILNPESENAAVKLALAETHIINETKTYLESQGVLLDSFSTLTSSRVRRSDTVILVKNIPYGTSVATIREMFEAHGELSRVLIPPAGTIAVVEFIYPDEAVRAFKAVAYRRLGNTVVYLEKGPVGIFKEPASTIIEGGSATVVSSGVKPVTIPDEKDTADEPKTPISGGTTLFVKNLAFSTTTEGLDRAFRGLPAFAFARVQMKPDPKKPGGKLSMGYGFVGFKDVEGAKKALKSMQGYVLDGHSLSVRLAGRGVEEPSEGKGKTGGKSSTKMIVKNVPFEASKKDIKELFGAHGQLRSVRLPKKLDHRSRGFAFLEFASKHEAESAFNSLQYTHLLGRHLVLQWAEENEQDVDSLRRKAGVGYGDGAEVPGKKRKLIIGGDDQDGEGGFGDDE</sequence>
<evidence type="ECO:0000313" key="1">
    <source>
        <dbReference type="EMBL" id="KAF9647916.1"/>
    </source>
</evidence>
<name>A0ACB6ZE62_THEGA</name>
<evidence type="ECO:0000313" key="2">
    <source>
        <dbReference type="Proteomes" id="UP000886501"/>
    </source>
</evidence>
<keyword evidence="2" id="KW-1185">Reference proteome</keyword>
<reference evidence="1" key="1">
    <citation type="submission" date="2019-10" db="EMBL/GenBank/DDBJ databases">
        <authorList>
            <consortium name="DOE Joint Genome Institute"/>
            <person name="Kuo A."/>
            <person name="Miyauchi S."/>
            <person name="Kiss E."/>
            <person name="Drula E."/>
            <person name="Kohler A."/>
            <person name="Sanchez-Garcia M."/>
            <person name="Andreopoulos B."/>
            <person name="Barry K.W."/>
            <person name="Bonito G."/>
            <person name="Buee M."/>
            <person name="Carver A."/>
            <person name="Chen C."/>
            <person name="Cichocki N."/>
            <person name="Clum A."/>
            <person name="Culley D."/>
            <person name="Crous P.W."/>
            <person name="Fauchery L."/>
            <person name="Girlanda M."/>
            <person name="Hayes R."/>
            <person name="Keri Z."/>
            <person name="Labutti K."/>
            <person name="Lipzen A."/>
            <person name="Lombard V."/>
            <person name="Magnuson J."/>
            <person name="Maillard F."/>
            <person name="Morin E."/>
            <person name="Murat C."/>
            <person name="Nolan M."/>
            <person name="Ohm R."/>
            <person name="Pangilinan J."/>
            <person name="Pereira M."/>
            <person name="Perotto S."/>
            <person name="Peter M."/>
            <person name="Riley R."/>
            <person name="Sitrit Y."/>
            <person name="Stielow B."/>
            <person name="Szollosi G."/>
            <person name="Zifcakova L."/>
            <person name="Stursova M."/>
            <person name="Spatafora J.W."/>
            <person name="Tedersoo L."/>
            <person name="Vaario L.-M."/>
            <person name="Yamada A."/>
            <person name="Yan M."/>
            <person name="Wang P."/>
            <person name="Xu J."/>
            <person name="Bruns T."/>
            <person name="Baldrian P."/>
            <person name="Vilgalys R."/>
            <person name="Henrissat B."/>
            <person name="Grigoriev I.V."/>
            <person name="Hibbett D."/>
            <person name="Nagy L.G."/>
            <person name="Martin F.M."/>
        </authorList>
    </citation>
    <scope>NUCLEOTIDE SEQUENCE</scope>
    <source>
        <strain evidence="1">P2</strain>
    </source>
</reference>
<accession>A0ACB6ZE62</accession>